<feature type="non-terminal residue" evidence="1">
    <location>
        <position position="1"/>
    </location>
</feature>
<evidence type="ECO:0000313" key="1">
    <source>
        <dbReference type="EMBL" id="GAG39834.1"/>
    </source>
</evidence>
<proteinExistence type="predicted"/>
<reference evidence="1" key="1">
    <citation type="journal article" date="2014" name="Front. Microbiol.">
        <title>High frequency of phylogenetically diverse reductive dehalogenase-homologous genes in deep subseafloor sedimentary metagenomes.</title>
        <authorList>
            <person name="Kawai M."/>
            <person name="Futagami T."/>
            <person name="Toyoda A."/>
            <person name="Takaki Y."/>
            <person name="Nishi S."/>
            <person name="Hori S."/>
            <person name="Arai W."/>
            <person name="Tsubouchi T."/>
            <person name="Morono Y."/>
            <person name="Uchiyama I."/>
            <person name="Ito T."/>
            <person name="Fujiyama A."/>
            <person name="Inagaki F."/>
            <person name="Takami H."/>
        </authorList>
    </citation>
    <scope>NUCLEOTIDE SEQUENCE</scope>
    <source>
        <strain evidence="1">Expedition CK06-06</strain>
    </source>
</reference>
<name>X0X9F4_9ZZZZ</name>
<feature type="non-terminal residue" evidence="1">
    <location>
        <position position="252"/>
    </location>
</feature>
<sequence length="252" mass="26442">PPDIGEITGLRVTFWENSNNQPTNTKLDEFILGEDDIAVTIEDGSIARVDGIFPGGAVHVVTGAKEWVSIVPVMAYPPQSGTVETTDMQLSRAWQSFQPADVDNPWTNPDPGMTETEVMFQLLGEPAIGGSTVMTILNGPGTSSSVRLTPTTEPISDCDGGSCPPTFGANCQANIVSTSGMTPDVLAQLLWIDLSGDIAANYCGPLLSVDHVGPRVILTTSDGARPKFCLTTAQYTGILGGPNDCAARANSS</sequence>
<dbReference type="AlphaFoldDB" id="X0X9F4"/>
<protein>
    <submittedName>
        <fullName evidence="1">Uncharacterized protein</fullName>
    </submittedName>
</protein>
<organism evidence="1">
    <name type="scientific">marine sediment metagenome</name>
    <dbReference type="NCBI Taxonomy" id="412755"/>
    <lineage>
        <taxon>unclassified sequences</taxon>
        <taxon>metagenomes</taxon>
        <taxon>ecological metagenomes</taxon>
    </lineage>
</organism>
<dbReference type="EMBL" id="BARS01042145">
    <property type="protein sequence ID" value="GAG39834.1"/>
    <property type="molecule type" value="Genomic_DNA"/>
</dbReference>
<gene>
    <name evidence="1" type="ORF">S01H1_63987</name>
</gene>
<comment type="caution">
    <text evidence="1">The sequence shown here is derived from an EMBL/GenBank/DDBJ whole genome shotgun (WGS) entry which is preliminary data.</text>
</comment>
<accession>X0X9F4</accession>